<organism evidence="3 4">
    <name type="scientific">Actinorhabdospora filicis</name>
    <dbReference type="NCBI Taxonomy" id="1785913"/>
    <lineage>
        <taxon>Bacteria</taxon>
        <taxon>Bacillati</taxon>
        <taxon>Actinomycetota</taxon>
        <taxon>Actinomycetes</taxon>
        <taxon>Micromonosporales</taxon>
        <taxon>Micromonosporaceae</taxon>
        <taxon>Actinorhabdospora</taxon>
    </lineage>
</organism>
<dbReference type="EMBL" id="BSTX01000002">
    <property type="protein sequence ID" value="GLZ79231.1"/>
    <property type="molecule type" value="Genomic_DNA"/>
</dbReference>
<dbReference type="InterPro" id="IPR027417">
    <property type="entry name" value="P-loop_NTPase"/>
</dbReference>
<dbReference type="Pfam" id="PF19993">
    <property type="entry name" value="DO-GTPase2"/>
    <property type="match status" value="1"/>
</dbReference>
<keyword evidence="4" id="KW-1185">Reference proteome</keyword>
<comment type="caution">
    <text evidence="3">The sequence shown here is derived from an EMBL/GenBank/DDBJ whole genome shotgun (WGS) entry which is preliminary data.</text>
</comment>
<keyword evidence="1" id="KW-0812">Transmembrane</keyword>
<feature type="transmembrane region" description="Helical" evidence="1">
    <location>
        <begin position="5"/>
        <end position="22"/>
    </location>
</feature>
<gene>
    <name evidence="3" type="ORF">Afil01_40380</name>
</gene>
<dbReference type="RefSeq" id="WP_285664351.1">
    <property type="nucleotide sequence ID" value="NZ_BSTX01000002.1"/>
</dbReference>
<feature type="transmembrane region" description="Helical" evidence="1">
    <location>
        <begin position="126"/>
        <end position="146"/>
    </location>
</feature>
<feature type="domain" description="Double-GTPase 2" evidence="2">
    <location>
        <begin position="272"/>
        <end position="506"/>
    </location>
</feature>
<evidence type="ECO:0000313" key="4">
    <source>
        <dbReference type="Proteomes" id="UP001165079"/>
    </source>
</evidence>
<sequence>MGTSIVWGVGIFLYLVAAWAALTWVSAPLALICAGVGALAGTVTALLLTGWVFTGGDSGVRVMTPEQVASGAAGGRKHPNLPRRDTAWAAYFAGPVVRDVRGVWGAVVRVTRRVWGFFWREELRQIYLALFPFTLPAAIGLAVFTLSGLGVALAVTVVTAALTTVLWLLGGALTWAMRGADRAYQAIFRSKTGCPHEDCWYVNPLPAYRCPGCGQAHRDLRPGRLGVLWHVCECGRRLPTTRLRAGHRLRPVCQRCLRDLALGAGKLTDVRVPVFGATSSGKSRFIMAAFGSLHLAAGDAVEAADIDSDRALRDYDRDLTADLGTAATAVVPPKAVTVRLRLPGRRLNGACLIHVFDAAGEYSQNREINEELSYLDHARTLAFVLDPFAVRAVSEQAGGDLLGRANRSLHDPEDSYAVTVQRLQAYRVKTHERCLAVVVSKADLLARMPLAAGLVPEDDSVRAWLAGQGLGNLVRMAESDFRSVRYFLVSSRKGAYGSGMDALVPLRWLLAEDGVELP</sequence>
<evidence type="ECO:0000256" key="1">
    <source>
        <dbReference type="SAM" id="Phobius"/>
    </source>
</evidence>
<reference evidence="3" key="1">
    <citation type="submission" date="2023-03" db="EMBL/GenBank/DDBJ databases">
        <title>Actinorhabdospora filicis NBRC 111898.</title>
        <authorList>
            <person name="Ichikawa N."/>
            <person name="Sato H."/>
            <person name="Tonouchi N."/>
        </authorList>
    </citation>
    <scope>NUCLEOTIDE SEQUENCE</scope>
    <source>
        <strain evidence="3">NBRC 111898</strain>
    </source>
</reference>
<keyword evidence="1" id="KW-0472">Membrane</keyword>
<evidence type="ECO:0000313" key="3">
    <source>
        <dbReference type="EMBL" id="GLZ79231.1"/>
    </source>
</evidence>
<feature type="transmembrane region" description="Helical" evidence="1">
    <location>
        <begin position="28"/>
        <end position="53"/>
    </location>
</feature>
<dbReference type="AlphaFoldDB" id="A0A9W6SNK2"/>
<proteinExistence type="predicted"/>
<dbReference type="Gene3D" id="3.40.50.300">
    <property type="entry name" value="P-loop containing nucleotide triphosphate hydrolases"/>
    <property type="match status" value="1"/>
</dbReference>
<name>A0A9W6SNK2_9ACTN</name>
<dbReference type="Proteomes" id="UP001165079">
    <property type="component" value="Unassembled WGS sequence"/>
</dbReference>
<feature type="transmembrane region" description="Helical" evidence="1">
    <location>
        <begin position="152"/>
        <end position="176"/>
    </location>
</feature>
<dbReference type="InterPro" id="IPR045528">
    <property type="entry name" value="DO-GTPase2"/>
</dbReference>
<evidence type="ECO:0000259" key="2">
    <source>
        <dbReference type="Pfam" id="PF19993"/>
    </source>
</evidence>
<keyword evidence="1" id="KW-1133">Transmembrane helix</keyword>
<accession>A0A9W6SNK2</accession>
<protein>
    <recommendedName>
        <fullName evidence="2">Double-GTPase 2 domain-containing protein</fullName>
    </recommendedName>
</protein>